<protein>
    <submittedName>
        <fullName evidence="2">Uncharacterized protein</fullName>
    </submittedName>
</protein>
<organism evidence="2">
    <name type="scientific">Anguilla anguilla</name>
    <name type="common">European freshwater eel</name>
    <name type="synonym">Muraena anguilla</name>
    <dbReference type="NCBI Taxonomy" id="7936"/>
    <lineage>
        <taxon>Eukaryota</taxon>
        <taxon>Metazoa</taxon>
        <taxon>Chordata</taxon>
        <taxon>Craniata</taxon>
        <taxon>Vertebrata</taxon>
        <taxon>Euteleostomi</taxon>
        <taxon>Actinopterygii</taxon>
        <taxon>Neopterygii</taxon>
        <taxon>Teleostei</taxon>
        <taxon>Anguilliformes</taxon>
        <taxon>Anguillidae</taxon>
        <taxon>Anguilla</taxon>
    </lineage>
</organism>
<feature type="compositionally biased region" description="Polar residues" evidence="1">
    <location>
        <begin position="1"/>
        <end position="21"/>
    </location>
</feature>
<proteinExistence type="predicted"/>
<evidence type="ECO:0000313" key="2">
    <source>
        <dbReference type="EMBL" id="JAH83956.1"/>
    </source>
</evidence>
<reference evidence="2" key="1">
    <citation type="submission" date="2014-11" db="EMBL/GenBank/DDBJ databases">
        <authorList>
            <person name="Amaro Gonzalez C."/>
        </authorList>
    </citation>
    <scope>NUCLEOTIDE SEQUENCE</scope>
</reference>
<reference evidence="2" key="2">
    <citation type="journal article" date="2015" name="Fish Shellfish Immunol.">
        <title>Early steps in the European eel (Anguilla anguilla)-Vibrio vulnificus interaction in the gills: Role of the RtxA13 toxin.</title>
        <authorList>
            <person name="Callol A."/>
            <person name="Pajuelo D."/>
            <person name="Ebbesson L."/>
            <person name="Teles M."/>
            <person name="MacKenzie S."/>
            <person name="Amaro C."/>
        </authorList>
    </citation>
    <scope>NUCLEOTIDE SEQUENCE</scope>
</reference>
<dbReference type="EMBL" id="GBXM01024621">
    <property type="protein sequence ID" value="JAH83956.1"/>
    <property type="molecule type" value="Transcribed_RNA"/>
</dbReference>
<dbReference type="AlphaFoldDB" id="A0A0E9W0W8"/>
<name>A0A0E9W0W8_ANGAN</name>
<evidence type="ECO:0000256" key="1">
    <source>
        <dbReference type="SAM" id="MobiDB-lite"/>
    </source>
</evidence>
<feature type="region of interest" description="Disordered" evidence="1">
    <location>
        <begin position="1"/>
        <end position="27"/>
    </location>
</feature>
<accession>A0A0E9W0W8</accession>
<sequence>MYTKSLSNEHPYTTTTFQNKITHNKHR</sequence>